<dbReference type="InterPro" id="IPR013189">
    <property type="entry name" value="Glyco_hydro_32_C"/>
</dbReference>
<evidence type="ECO:0000256" key="2">
    <source>
        <dbReference type="ARBA" id="ARBA00012758"/>
    </source>
</evidence>
<evidence type="ECO:0000259" key="7">
    <source>
        <dbReference type="Pfam" id="PF08244"/>
    </source>
</evidence>
<dbReference type="Pfam" id="PF00251">
    <property type="entry name" value="Glyco_hydro_32N"/>
    <property type="match status" value="1"/>
</dbReference>
<dbReference type="RefSeq" id="WP_262066127.1">
    <property type="nucleotide sequence ID" value="NZ_JAMXOD010000009.1"/>
</dbReference>
<reference evidence="8 9" key="1">
    <citation type="journal article" date="2022" name="Genome Biol. Evol.">
        <title>Host diet, physiology and behaviors set the stage for Lachnospiraceae cladogenesis.</title>
        <authorList>
            <person name="Vera-Ponce De Leon A."/>
            <person name="Schneider M."/>
            <person name="Jahnes B.C."/>
            <person name="Sadowski V."/>
            <person name="Camuy-Velez L.A."/>
            <person name="Duan J."/>
            <person name="Sabree Z.L."/>
        </authorList>
    </citation>
    <scope>NUCLEOTIDE SEQUENCE [LARGE SCALE GENOMIC DNA]</scope>
    <source>
        <strain evidence="8 9">PAL113</strain>
    </source>
</reference>
<dbReference type="CDD" id="cd08995">
    <property type="entry name" value="GH32_EcAec43-like"/>
    <property type="match status" value="1"/>
</dbReference>
<comment type="similarity">
    <text evidence="1 5">Belongs to the glycosyl hydrolase 32 family.</text>
</comment>
<organism evidence="8 9">
    <name type="scientific">Aequitasia blattaphilus</name>
    <dbReference type="NCBI Taxonomy" id="2949332"/>
    <lineage>
        <taxon>Bacteria</taxon>
        <taxon>Bacillati</taxon>
        <taxon>Bacillota</taxon>
        <taxon>Clostridia</taxon>
        <taxon>Lachnospirales</taxon>
        <taxon>Lachnospiraceae</taxon>
        <taxon>Aequitasia</taxon>
    </lineage>
</organism>
<protein>
    <recommendedName>
        <fullName evidence="2">beta-fructofuranosidase</fullName>
        <ecNumber evidence="2">3.2.1.26</ecNumber>
    </recommendedName>
</protein>
<dbReference type="PANTHER" id="PTHR43101:SF1">
    <property type="entry name" value="BETA-FRUCTOSIDASE"/>
    <property type="match status" value="1"/>
</dbReference>
<sequence length="463" mass="53985">MKLFYQFPETWFGDCMPFGHGDEFFLYHQRDTRKPGPFGEPFGWDLATTSDFVNYKDCGVAVPRGTDEEQDQFIFAGSVFEAEGKFHIFYTGYNRDFPKQGKASQVLMHATSDDLYNWVKTDDKLTFVPQEGYDPDDWRDPFVVWDDERQEYLLILGGRKRGPKTKQSGRTVKFTSKDLQNWEFKGDFWAPGLYTMHEMPDLFKIGDWWYHIVTEYSDRSKMIYRMSKSLDGPWIAPKDDAFDGRAYYAGRSFELKGQRVLFGWVPTKEDDDDKNNFEWGGTFVPHEIYQREDGSLGVKIPDTIVEAFEEKRSIDDTVIEAPADGRESQAFAKDLGDVYYFEADVTFSKGTRSFGIRMMENPETEQSYQYIFQVMENRFVFEKNPNWPWPSCMNIGLERPIDLETEKTYHIQLIVDDTISVLYVDGVAMCSRMYEELGNQLSLFVTDGKMEVKNIKVSNTLKQ</sequence>
<dbReference type="InterPro" id="IPR013320">
    <property type="entry name" value="ConA-like_dom_sf"/>
</dbReference>
<dbReference type="PANTHER" id="PTHR43101">
    <property type="entry name" value="BETA-FRUCTOSIDASE"/>
    <property type="match status" value="1"/>
</dbReference>
<dbReference type="InterPro" id="IPR051214">
    <property type="entry name" value="GH32_Enzymes"/>
</dbReference>
<dbReference type="InterPro" id="IPR023296">
    <property type="entry name" value="Glyco_hydro_beta-prop_sf"/>
</dbReference>
<dbReference type="SUPFAM" id="SSF75005">
    <property type="entry name" value="Arabinanase/levansucrase/invertase"/>
    <property type="match status" value="1"/>
</dbReference>
<dbReference type="EC" id="3.2.1.26" evidence="2"/>
<dbReference type="EMBL" id="JAMZFW010000009">
    <property type="protein sequence ID" value="MCP1102345.1"/>
    <property type="molecule type" value="Genomic_DNA"/>
</dbReference>
<evidence type="ECO:0000313" key="9">
    <source>
        <dbReference type="Proteomes" id="UP001523566"/>
    </source>
</evidence>
<gene>
    <name evidence="8" type="ORF">NK125_07975</name>
</gene>
<dbReference type="Gene3D" id="2.60.120.560">
    <property type="entry name" value="Exo-inulinase, domain 1"/>
    <property type="match status" value="1"/>
</dbReference>
<dbReference type="SMART" id="SM00640">
    <property type="entry name" value="Glyco_32"/>
    <property type="match status" value="1"/>
</dbReference>
<dbReference type="InterPro" id="IPR001362">
    <property type="entry name" value="Glyco_hydro_32"/>
</dbReference>
<dbReference type="Proteomes" id="UP001523566">
    <property type="component" value="Unassembled WGS sequence"/>
</dbReference>
<evidence type="ECO:0000256" key="5">
    <source>
        <dbReference type="RuleBase" id="RU362110"/>
    </source>
</evidence>
<name>A0ABT1E939_9FIRM</name>
<comment type="caution">
    <text evidence="8">The sequence shown here is derived from an EMBL/GenBank/DDBJ whole genome shotgun (WGS) entry which is preliminary data.</text>
</comment>
<keyword evidence="9" id="KW-1185">Reference proteome</keyword>
<evidence type="ECO:0000256" key="4">
    <source>
        <dbReference type="ARBA" id="ARBA00023295"/>
    </source>
</evidence>
<dbReference type="InterPro" id="IPR013148">
    <property type="entry name" value="Glyco_hydro_32_N"/>
</dbReference>
<proteinExistence type="inferred from homology"/>
<evidence type="ECO:0000313" key="8">
    <source>
        <dbReference type="EMBL" id="MCP1102345.1"/>
    </source>
</evidence>
<feature type="domain" description="Glycosyl hydrolase family 32 C-terminal" evidence="7">
    <location>
        <begin position="334"/>
        <end position="458"/>
    </location>
</feature>
<evidence type="ECO:0000256" key="1">
    <source>
        <dbReference type="ARBA" id="ARBA00009902"/>
    </source>
</evidence>
<dbReference type="SUPFAM" id="SSF49899">
    <property type="entry name" value="Concanavalin A-like lectins/glucanases"/>
    <property type="match status" value="1"/>
</dbReference>
<accession>A0ABT1E939</accession>
<evidence type="ECO:0000256" key="3">
    <source>
        <dbReference type="ARBA" id="ARBA00022801"/>
    </source>
</evidence>
<evidence type="ECO:0000259" key="6">
    <source>
        <dbReference type="Pfam" id="PF00251"/>
    </source>
</evidence>
<dbReference type="Pfam" id="PF08244">
    <property type="entry name" value="Glyco_hydro_32C"/>
    <property type="match status" value="1"/>
</dbReference>
<feature type="domain" description="Glycosyl hydrolase family 32 N-terminal" evidence="6">
    <location>
        <begin position="20"/>
        <end position="282"/>
    </location>
</feature>
<keyword evidence="4 5" id="KW-0326">Glycosidase</keyword>
<dbReference type="Gene3D" id="2.115.10.20">
    <property type="entry name" value="Glycosyl hydrolase domain, family 43"/>
    <property type="match status" value="1"/>
</dbReference>
<keyword evidence="3 5" id="KW-0378">Hydrolase</keyword>